<dbReference type="InterPro" id="IPR011032">
    <property type="entry name" value="GroES-like_sf"/>
</dbReference>
<dbReference type="PANTHER" id="PTHR43350">
    <property type="entry name" value="NAD-DEPENDENT ALCOHOL DEHYDROGENASE"/>
    <property type="match status" value="1"/>
</dbReference>
<dbReference type="GO" id="GO:0016491">
    <property type="term" value="F:oxidoreductase activity"/>
    <property type="evidence" value="ECO:0007669"/>
    <property type="project" value="UniProtKB-KW"/>
</dbReference>
<dbReference type="InterPro" id="IPR036291">
    <property type="entry name" value="NAD(P)-bd_dom_sf"/>
</dbReference>
<evidence type="ECO:0000256" key="4">
    <source>
        <dbReference type="ARBA" id="ARBA00022833"/>
    </source>
</evidence>
<name>A0A6J4RWJ5_9ACTN</name>
<dbReference type="SUPFAM" id="SSF51735">
    <property type="entry name" value="NAD(P)-binding Rossmann-fold domains"/>
    <property type="match status" value="1"/>
</dbReference>
<dbReference type="Gene3D" id="3.90.180.10">
    <property type="entry name" value="Medium-chain alcohol dehydrogenases, catalytic domain"/>
    <property type="match status" value="2"/>
</dbReference>
<keyword evidence="3" id="KW-0479">Metal-binding</keyword>
<gene>
    <name evidence="7" type="ORF">AVDCRST_MAG12-1412</name>
</gene>
<feature type="domain" description="Alcohol dehydrogenase-like C-terminal" evidence="6">
    <location>
        <begin position="129"/>
        <end position="246"/>
    </location>
</feature>
<dbReference type="CDD" id="cd08255">
    <property type="entry name" value="2-desacetyl-2-hydroxyethyl_bacteriochlorophyllide_like"/>
    <property type="match status" value="1"/>
</dbReference>
<proteinExistence type="inferred from homology"/>
<comment type="cofactor">
    <cofactor evidence="1">
        <name>Zn(2+)</name>
        <dbReference type="ChEBI" id="CHEBI:29105"/>
    </cofactor>
</comment>
<protein>
    <submittedName>
        <fullName evidence="7">Threonine dehydrogenase and related Zn-dependent dehydrogenases</fullName>
    </submittedName>
</protein>
<reference evidence="7" key="1">
    <citation type="submission" date="2020-02" db="EMBL/GenBank/DDBJ databases">
        <authorList>
            <person name="Meier V. D."/>
        </authorList>
    </citation>
    <scope>NUCLEOTIDE SEQUENCE</scope>
    <source>
        <strain evidence="7">AVDCRST_MAG12</strain>
    </source>
</reference>
<accession>A0A6J4RWJ5</accession>
<dbReference type="InterPro" id="IPR013149">
    <property type="entry name" value="ADH-like_C"/>
</dbReference>
<organism evidence="7">
    <name type="scientific">uncultured Rubrobacteraceae bacterium</name>
    <dbReference type="NCBI Taxonomy" id="349277"/>
    <lineage>
        <taxon>Bacteria</taxon>
        <taxon>Bacillati</taxon>
        <taxon>Actinomycetota</taxon>
        <taxon>Rubrobacteria</taxon>
        <taxon>Rubrobacterales</taxon>
        <taxon>Rubrobacteraceae</taxon>
        <taxon>environmental samples</taxon>
    </lineage>
</organism>
<comment type="similarity">
    <text evidence="2">Belongs to the zinc-containing alcohol dehydrogenase family.</text>
</comment>
<dbReference type="EMBL" id="CADCVK010000220">
    <property type="protein sequence ID" value="CAA9479349.1"/>
    <property type="molecule type" value="Genomic_DNA"/>
</dbReference>
<evidence type="ECO:0000256" key="3">
    <source>
        <dbReference type="ARBA" id="ARBA00022723"/>
    </source>
</evidence>
<evidence type="ECO:0000256" key="2">
    <source>
        <dbReference type="ARBA" id="ARBA00008072"/>
    </source>
</evidence>
<dbReference type="Pfam" id="PF00107">
    <property type="entry name" value="ADH_zinc_N"/>
    <property type="match status" value="1"/>
</dbReference>
<evidence type="ECO:0000259" key="6">
    <source>
        <dbReference type="Pfam" id="PF00107"/>
    </source>
</evidence>
<sequence>MRVRATISAVSHGTEMLVYRGGVPEDLPLDLPTFAGGFSFPVKHGYASAGRVLDTGPGVEGLSPGDPVFVHHPHQEVFTVPAGFPVRLPPGLGPTRAVFFANTETALNVVHDAHARLGETALVFGQGVVGLLVTRLLVLCGVSVLAVEPVSGRRDLALKMGAAAAFGPDDGLRERVLAATGGRGADVAVEASGSGAALAAAVGCVAVEGLVVAASWYGAGPVALPLGGHFHRGRVRIRSSQVGSVAPELSARWDRERRTGAVVSLLQDPRLPLESLVSHRLPFGRAPEAYRILDEGPDEAVQVVFEYEGG</sequence>
<evidence type="ECO:0000256" key="5">
    <source>
        <dbReference type="ARBA" id="ARBA00023002"/>
    </source>
</evidence>
<keyword evidence="4" id="KW-0862">Zinc</keyword>
<evidence type="ECO:0000313" key="7">
    <source>
        <dbReference type="EMBL" id="CAA9479349.1"/>
    </source>
</evidence>
<dbReference type="SUPFAM" id="SSF50129">
    <property type="entry name" value="GroES-like"/>
    <property type="match status" value="1"/>
</dbReference>
<evidence type="ECO:0000256" key="1">
    <source>
        <dbReference type="ARBA" id="ARBA00001947"/>
    </source>
</evidence>
<keyword evidence="5" id="KW-0560">Oxidoreductase</keyword>
<dbReference type="GO" id="GO:0046872">
    <property type="term" value="F:metal ion binding"/>
    <property type="evidence" value="ECO:0007669"/>
    <property type="project" value="UniProtKB-KW"/>
</dbReference>
<dbReference type="PANTHER" id="PTHR43350:SF19">
    <property type="entry name" value="D-GULOSIDE 3-DEHYDROGENASE"/>
    <property type="match status" value="1"/>
</dbReference>
<dbReference type="Gene3D" id="3.40.50.720">
    <property type="entry name" value="NAD(P)-binding Rossmann-like Domain"/>
    <property type="match status" value="1"/>
</dbReference>
<dbReference type="AlphaFoldDB" id="A0A6J4RWJ5"/>